<dbReference type="Gene3D" id="1.10.3210.10">
    <property type="entry name" value="Hypothetical protein af1432"/>
    <property type="match status" value="1"/>
</dbReference>
<reference evidence="3 4" key="1">
    <citation type="submission" date="2015-06" db="EMBL/GenBank/DDBJ databases">
        <authorList>
            <person name="Wibberg Daniel"/>
        </authorList>
    </citation>
    <scope>NUCLEOTIDE SEQUENCE [LARGE SCALE GENOMIC DNA]</scope>
    <source>
        <strain evidence="3 4">T3/55T</strain>
    </source>
</reference>
<dbReference type="PANTHER" id="PTHR43155:SF2">
    <property type="entry name" value="CYCLIC DI-GMP PHOSPHODIESTERASE PA4108"/>
    <property type="match status" value="1"/>
</dbReference>
<dbReference type="Proteomes" id="UP000236497">
    <property type="component" value="Unassembled WGS sequence"/>
</dbReference>
<dbReference type="CDD" id="cd00077">
    <property type="entry name" value="HDc"/>
    <property type="match status" value="1"/>
</dbReference>
<organism evidence="3 4">
    <name type="scientific">Herbinix hemicellulosilytica</name>
    <dbReference type="NCBI Taxonomy" id="1564487"/>
    <lineage>
        <taxon>Bacteria</taxon>
        <taxon>Bacillati</taxon>
        <taxon>Bacillota</taxon>
        <taxon>Clostridia</taxon>
        <taxon>Lachnospirales</taxon>
        <taxon>Lachnospiraceae</taxon>
        <taxon>Herbinix</taxon>
    </lineage>
</organism>
<dbReference type="PANTHER" id="PTHR43155">
    <property type="entry name" value="CYCLIC DI-GMP PHOSPHODIESTERASE PA4108-RELATED"/>
    <property type="match status" value="1"/>
</dbReference>
<evidence type="ECO:0000256" key="1">
    <source>
        <dbReference type="SAM" id="Phobius"/>
    </source>
</evidence>
<evidence type="ECO:0000313" key="3">
    <source>
        <dbReference type="EMBL" id="CRZ35031.1"/>
    </source>
</evidence>
<dbReference type="SUPFAM" id="SSF109604">
    <property type="entry name" value="HD-domain/PDEase-like"/>
    <property type="match status" value="1"/>
</dbReference>
<dbReference type="InterPro" id="IPR037522">
    <property type="entry name" value="HD_GYP_dom"/>
</dbReference>
<keyword evidence="4" id="KW-1185">Reference proteome</keyword>
<dbReference type="AlphaFoldDB" id="A0A0H5SJU1"/>
<evidence type="ECO:0000313" key="4">
    <source>
        <dbReference type="Proteomes" id="UP000236497"/>
    </source>
</evidence>
<sequence>MLSLEGTYCQAIKISQNVVEDIRFGRKLYLDPIDTISAQICKYRNEDANILILLNNFKDKYPYLISHPVNVAFISFVIGIWLDLIETKLSNLVKAALLLDIGKAKIKDSLLNKPEELTLAEAEKLKAHPVTGYKILHSTGKFGKEVLSGVLFHHERMDGSGYPIGLKGENINLISRIIAVADTYDAITSDKAYGKKYFPLQAIQEIMENSIGLDQEICRIFVMHMINYYCDREVLLNNGRLGYIASINLKNISKPLVNCDDKYIDLALENDIEIVEIH</sequence>
<feature type="transmembrane region" description="Helical" evidence="1">
    <location>
        <begin position="63"/>
        <end position="84"/>
    </location>
</feature>
<dbReference type="EMBL" id="CVTD020000018">
    <property type="protein sequence ID" value="CRZ35031.1"/>
    <property type="molecule type" value="Genomic_DNA"/>
</dbReference>
<dbReference type="Pfam" id="PF13487">
    <property type="entry name" value="HD_5"/>
    <property type="match status" value="1"/>
</dbReference>
<protein>
    <recommendedName>
        <fullName evidence="2">HD-GYP domain-containing protein</fullName>
    </recommendedName>
</protein>
<dbReference type="PROSITE" id="PS51832">
    <property type="entry name" value="HD_GYP"/>
    <property type="match status" value="1"/>
</dbReference>
<keyword evidence="1" id="KW-0812">Transmembrane</keyword>
<keyword evidence="1" id="KW-1133">Transmembrane helix</keyword>
<accession>A0A0H5SJU1</accession>
<name>A0A0H5SJU1_HERHM</name>
<gene>
    <name evidence="3" type="ORF">HHT355_1831</name>
</gene>
<dbReference type="OrthoDB" id="9804747at2"/>
<evidence type="ECO:0000259" key="2">
    <source>
        <dbReference type="PROSITE" id="PS51832"/>
    </source>
</evidence>
<proteinExistence type="predicted"/>
<dbReference type="InterPro" id="IPR003607">
    <property type="entry name" value="HD/PDEase_dom"/>
</dbReference>
<dbReference type="RefSeq" id="WP_103203131.1">
    <property type="nucleotide sequence ID" value="NZ_CVTD020000018.1"/>
</dbReference>
<dbReference type="SMART" id="SM00471">
    <property type="entry name" value="HDc"/>
    <property type="match status" value="1"/>
</dbReference>
<feature type="domain" description="HD-GYP" evidence="2">
    <location>
        <begin position="42"/>
        <end position="237"/>
    </location>
</feature>
<keyword evidence="1" id="KW-0472">Membrane</keyword>